<feature type="region of interest" description="Disordered" evidence="9">
    <location>
        <begin position="863"/>
        <end position="906"/>
    </location>
</feature>
<feature type="compositionally biased region" description="Polar residues" evidence="9">
    <location>
        <begin position="365"/>
        <end position="374"/>
    </location>
</feature>
<evidence type="ECO:0000256" key="2">
    <source>
        <dbReference type="ARBA" id="ARBA00022448"/>
    </source>
</evidence>
<comment type="similarity">
    <text evidence="8">Belongs to the two pore domain potassium channel (TC 1.A.1.8) family.</text>
</comment>
<dbReference type="AlphaFoldDB" id="A0ABD0SBY5"/>
<feature type="compositionally biased region" description="Basic and acidic residues" evidence="9">
    <location>
        <begin position="1"/>
        <end position="12"/>
    </location>
</feature>
<feature type="compositionally biased region" description="Low complexity" evidence="9">
    <location>
        <begin position="281"/>
        <end position="292"/>
    </location>
</feature>
<dbReference type="SUPFAM" id="SSF81324">
    <property type="entry name" value="Voltage-gated potassium channels"/>
    <property type="match status" value="2"/>
</dbReference>
<name>A0ABD0SBY5_LOXSC</name>
<feature type="region of interest" description="Disordered" evidence="9">
    <location>
        <begin position="459"/>
        <end position="492"/>
    </location>
</feature>
<keyword evidence="7 8" id="KW-0407">Ion channel</keyword>
<feature type="transmembrane region" description="Helical" evidence="10">
    <location>
        <begin position="791"/>
        <end position="812"/>
    </location>
</feature>
<feature type="region of interest" description="Disordered" evidence="9">
    <location>
        <begin position="271"/>
        <end position="423"/>
    </location>
</feature>
<sequence>MSEGGNEKEKRLTLQIPIIKAESETQTSGLLVSRSPDKSNIEEMETEDRQTMSNIRKRRNLSKNRGTAARLREKTPEPGKTPIPHEDTTSDDEEEKPPRNSRELEAETTYLEMKRMVEKKAQDKDPVYDIDTEEILEARAFAANERRRRSISPFAIPDKEELTKLERKGSFMDPTNKLLSTNYTLSPKDEDSSRRNSLTIEPPSEKRPSLSPPSPMSTSPKEKNFPYPLPTTPKKLEEMVYADEKKEKSSEKALKTPVKKEADVFTFEEKDVKQPVKKTTPKTPDTLAPATPGEIVTKVIQVERTPSKKLTPDQKPNVEIRERIVRTPSRKMSADVKPIVLRQSVKQTKDEPQSRVPPVKPARSKSATRFGSKTSESEMSEDQGNHQNSNVAGSTRKVVPTPRRFTKHRSPRTYRSQSVNRVEDSAPKVVDRTGTGMSQTSREIIELMQKARARSLSIPKDDPRLPVEYKGRSKKLQTPNKTPSTTPRNVRGISCPKTIQIISDKVILSGLTTNQRVEIEHEKRSSRQSSGYVDASQSEYTSSCYSTSPSENEYEFDLSERTAELARKLHLLSQEADSEDTKIVKGLTREHTESNRDIQLEKPVLRKRSVAKNGVQKSSNEQESEPKKSEPQEKKKVPVKSKWKIIAEWQQFKEERKEDCERIRLLRNRCICDILLLIIFCGLGGMMFKSFEGSFENAYKCSTRSVKRDFIEALWRGSHYLREEDWKSMARNKLFEFENQLHTAFEQGITSYSGLRSWSFMNSFVYCLTVITTIGYGHIAPKTTYGRVATIAYAIVGIPLFLIVLADFGKLFTRNIKFFWSFIRRFYYTRSCRKVRRTVPMQEVMKGLNIVYDVVRRPSQIFNEEDIDTQPNPPPVERRPSDVPPPLPPKPNTLPRDFENETDPETPAPSVFEIDDEFNLPISVAIVILVIYILIGALVYHTWENWSFFESFYFVFISMSTIGLGDLVPDHPHRMMGSILYLVFGLALTSMCINVVQLKLNDTFKQASAKLGATIGLQVAEEDGSLVNKTPPPTEIVPVHKPKVEIDVSKTKEIENNTSKETENDSSSKNR</sequence>
<feature type="compositionally biased region" description="Basic and acidic residues" evidence="9">
    <location>
        <begin position="310"/>
        <end position="325"/>
    </location>
</feature>
<evidence type="ECO:0000256" key="6">
    <source>
        <dbReference type="ARBA" id="ARBA00023136"/>
    </source>
</evidence>
<evidence type="ECO:0000313" key="12">
    <source>
        <dbReference type="EMBL" id="KAL0811367.1"/>
    </source>
</evidence>
<feature type="compositionally biased region" description="Pro residues" evidence="9">
    <location>
        <begin position="882"/>
        <end position="892"/>
    </location>
</feature>
<keyword evidence="4 10" id="KW-1133">Transmembrane helix</keyword>
<feature type="compositionally biased region" description="Basic and acidic residues" evidence="9">
    <location>
        <begin position="96"/>
        <end position="105"/>
    </location>
</feature>
<keyword evidence="6 10" id="KW-0472">Membrane</keyword>
<keyword evidence="3 8" id="KW-0812">Transmembrane</keyword>
<keyword evidence="5 8" id="KW-0406">Ion transport</keyword>
<accession>A0ABD0SBY5</accession>
<feature type="compositionally biased region" description="Basic and acidic residues" evidence="9">
    <location>
        <begin position="459"/>
        <end position="471"/>
    </location>
</feature>
<feature type="region of interest" description="Disordered" evidence="9">
    <location>
        <begin position="159"/>
        <end position="234"/>
    </location>
</feature>
<feature type="compositionally biased region" description="Basic and acidic residues" evidence="9">
    <location>
        <begin position="159"/>
        <end position="170"/>
    </location>
</feature>
<dbReference type="PANTHER" id="PTHR11003">
    <property type="entry name" value="POTASSIUM CHANNEL, SUBFAMILY K"/>
    <property type="match status" value="1"/>
</dbReference>
<feature type="compositionally biased region" description="Basic and acidic residues" evidence="9">
    <location>
        <begin position="70"/>
        <end position="88"/>
    </location>
</feature>
<dbReference type="PANTHER" id="PTHR11003:SF335">
    <property type="entry name" value="POTASSIUM CHANNEL DOMAIN-CONTAINING PROTEIN"/>
    <property type="match status" value="1"/>
</dbReference>
<evidence type="ECO:0000256" key="1">
    <source>
        <dbReference type="ARBA" id="ARBA00004141"/>
    </source>
</evidence>
<evidence type="ECO:0000256" key="7">
    <source>
        <dbReference type="ARBA" id="ARBA00023303"/>
    </source>
</evidence>
<comment type="subcellular location">
    <subcellularLocation>
        <location evidence="1">Membrane</location>
        <topology evidence="1">Multi-pass membrane protein</topology>
    </subcellularLocation>
</comment>
<gene>
    <name evidence="12" type="ORF">ABMA28_009776</name>
</gene>
<dbReference type="InterPro" id="IPR013099">
    <property type="entry name" value="K_chnl_dom"/>
</dbReference>
<evidence type="ECO:0000256" key="3">
    <source>
        <dbReference type="ARBA" id="ARBA00022692"/>
    </source>
</evidence>
<feature type="region of interest" description="Disordered" evidence="9">
    <location>
        <begin position="608"/>
        <end position="636"/>
    </location>
</feature>
<feature type="region of interest" description="Disordered" evidence="9">
    <location>
        <begin position="1047"/>
        <end position="1071"/>
    </location>
</feature>
<dbReference type="Gene3D" id="1.10.287.70">
    <property type="match status" value="1"/>
</dbReference>
<dbReference type="Pfam" id="PF07885">
    <property type="entry name" value="Ion_trans_2"/>
    <property type="match status" value="2"/>
</dbReference>
<dbReference type="EMBL" id="JBEDNZ010000024">
    <property type="protein sequence ID" value="KAL0811367.1"/>
    <property type="molecule type" value="Genomic_DNA"/>
</dbReference>
<evidence type="ECO:0000256" key="9">
    <source>
        <dbReference type="SAM" id="MobiDB-lite"/>
    </source>
</evidence>
<feature type="domain" description="Potassium channel" evidence="11">
    <location>
        <begin position="754"/>
        <end position="813"/>
    </location>
</feature>
<proteinExistence type="inferred from homology"/>
<comment type="caution">
    <text evidence="12">The sequence shown here is derived from an EMBL/GenBank/DDBJ whole genome shotgun (WGS) entry which is preliminary data.</text>
</comment>
<feature type="compositionally biased region" description="Polar residues" evidence="9">
    <location>
        <begin position="527"/>
        <end position="551"/>
    </location>
</feature>
<evidence type="ECO:0000256" key="4">
    <source>
        <dbReference type="ARBA" id="ARBA00022989"/>
    </source>
</evidence>
<evidence type="ECO:0000256" key="8">
    <source>
        <dbReference type="RuleBase" id="RU003857"/>
    </source>
</evidence>
<dbReference type="InterPro" id="IPR003280">
    <property type="entry name" value="2pore_dom_K_chnl"/>
</dbReference>
<dbReference type="GO" id="GO:0016020">
    <property type="term" value="C:membrane"/>
    <property type="evidence" value="ECO:0007669"/>
    <property type="project" value="UniProtKB-SubCell"/>
</dbReference>
<feature type="transmembrane region" description="Helical" evidence="10">
    <location>
        <begin position="760"/>
        <end position="779"/>
    </location>
</feature>
<feature type="region of interest" description="Disordered" evidence="9">
    <location>
        <begin position="1"/>
        <end position="108"/>
    </location>
</feature>
<feature type="transmembrane region" description="Helical" evidence="10">
    <location>
        <begin position="920"/>
        <end position="940"/>
    </location>
</feature>
<dbReference type="PRINTS" id="PR01333">
    <property type="entry name" value="2POREKCHANEL"/>
</dbReference>
<feature type="domain" description="Potassium channel" evidence="11">
    <location>
        <begin position="928"/>
        <end position="997"/>
    </location>
</feature>
<evidence type="ECO:0000256" key="5">
    <source>
        <dbReference type="ARBA" id="ARBA00023065"/>
    </source>
</evidence>
<dbReference type="GO" id="GO:0034220">
    <property type="term" value="P:monoatomic ion transmembrane transport"/>
    <property type="evidence" value="ECO:0007669"/>
    <property type="project" value="UniProtKB-KW"/>
</dbReference>
<feature type="transmembrane region" description="Helical" evidence="10">
    <location>
        <begin position="979"/>
        <end position="998"/>
    </location>
</feature>
<keyword evidence="2 8" id="KW-0813">Transport</keyword>
<protein>
    <recommendedName>
        <fullName evidence="11">Potassium channel domain-containing protein</fullName>
    </recommendedName>
</protein>
<dbReference type="Proteomes" id="UP001549921">
    <property type="component" value="Unassembled WGS sequence"/>
</dbReference>
<evidence type="ECO:0000313" key="13">
    <source>
        <dbReference type="Proteomes" id="UP001549921"/>
    </source>
</evidence>
<feature type="compositionally biased region" description="Basic and acidic residues" evidence="9">
    <location>
        <begin position="624"/>
        <end position="636"/>
    </location>
</feature>
<evidence type="ECO:0000259" key="11">
    <source>
        <dbReference type="Pfam" id="PF07885"/>
    </source>
</evidence>
<feature type="transmembrane region" description="Helical" evidence="10">
    <location>
        <begin position="946"/>
        <end position="967"/>
    </location>
</feature>
<feature type="region of interest" description="Disordered" evidence="9">
    <location>
        <begin position="519"/>
        <end position="551"/>
    </location>
</feature>
<reference evidence="12 13" key="1">
    <citation type="submission" date="2024-06" db="EMBL/GenBank/DDBJ databases">
        <title>A chromosome-level genome assembly of beet webworm, Loxostege sticticalis.</title>
        <authorList>
            <person name="Zhang Y."/>
        </authorList>
    </citation>
    <scope>NUCLEOTIDE SEQUENCE [LARGE SCALE GENOMIC DNA]</scope>
    <source>
        <strain evidence="12">AQ028</strain>
        <tissue evidence="12">Male pupae</tissue>
    </source>
</reference>
<feature type="compositionally biased region" description="Polar residues" evidence="9">
    <location>
        <begin position="476"/>
        <end position="488"/>
    </location>
</feature>
<organism evidence="12 13">
    <name type="scientific">Loxostege sticticalis</name>
    <name type="common">Beet webworm moth</name>
    <dbReference type="NCBI Taxonomy" id="481309"/>
    <lineage>
        <taxon>Eukaryota</taxon>
        <taxon>Metazoa</taxon>
        <taxon>Ecdysozoa</taxon>
        <taxon>Arthropoda</taxon>
        <taxon>Hexapoda</taxon>
        <taxon>Insecta</taxon>
        <taxon>Pterygota</taxon>
        <taxon>Neoptera</taxon>
        <taxon>Endopterygota</taxon>
        <taxon>Lepidoptera</taxon>
        <taxon>Glossata</taxon>
        <taxon>Ditrysia</taxon>
        <taxon>Pyraloidea</taxon>
        <taxon>Crambidae</taxon>
        <taxon>Pyraustinae</taxon>
        <taxon>Loxostege</taxon>
    </lineage>
</organism>
<evidence type="ECO:0000256" key="10">
    <source>
        <dbReference type="SAM" id="Phobius"/>
    </source>
</evidence>